<comment type="catalytic activity">
    <reaction evidence="11 12">
        <text>L-glutamine + H2O = L-glutamate + NH4(+)</text>
        <dbReference type="Rhea" id="RHEA:15889"/>
        <dbReference type="ChEBI" id="CHEBI:15377"/>
        <dbReference type="ChEBI" id="CHEBI:28938"/>
        <dbReference type="ChEBI" id="CHEBI:29985"/>
        <dbReference type="ChEBI" id="CHEBI:58359"/>
        <dbReference type="EC" id="3.5.1.2"/>
    </reaction>
</comment>
<dbReference type="Pfam" id="PF00117">
    <property type="entry name" value="GATase"/>
    <property type="match status" value="1"/>
</dbReference>
<evidence type="ECO:0000256" key="4">
    <source>
        <dbReference type="ARBA" id="ARBA00022490"/>
    </source>
</evidence>
<feature type="domain" description="Glutamine amidotransferase" evidence="14">
    <location>
        <begin position="39"/>
        <end position="206"/>
    </location>
</feature>
<dbReference type="UniPathway" id="UPA00031">
    <property type="reaction ID" value="UER00010"/>
</dbReference>
<dbReference type="Proteomes" id="UP000287823">
    <property type="component" value="Unassembled WGS sequence"/>
</dbReference>
<dbReference type="GO" id="GO:0005737">
    <property type="term" value="C:cytoplasm"/>
    <property type="evidence" value="ECO:0007669"/>
    <property type="project" value="UniProtKB-SubCell"/>
</dbReference>
<evidence type="ECO:0000313" key="15">
    <source>
        <dbReference type="EMBL" id="RUO33020.1"/>
    </source>
</evidence>
<dbReference type="GO" id="GO:0016829">
    <property type="term" value="F:lyase activity"/>
    <property type="evidence" value="ECO:0007669"/>
    <property type="project" value="UniProtKB-KW"/>
</dbReference>
<dbReference type="GO" id="GO:0004359">
    <property type="term" value="F:glutaminase activity"/>
    <property type="evidence" value="ECO:0007669"/>
    <property type="project" value="UniProtKB-EC"/>
</dbReference>
<dbReference type="Gene3D" id="3.40.50.880">
    <property type="match status" value="1"/>
</dbReference>
<dbReference type="EMBL" id="PIPO01000003">
    <property type="protein sequence ID" value="RUO33020.1"/>
    <property type="molecule type" value="Genomic_DNA"/>
</dbReference>
<comment type="pathway">
    <text evidence="2 12">Amino-acid biosynthesis; L-histidine biosynthesis; L-histidine from 5-phospho-alpha-D-ribose 1-diphosphate: step 5/9.</text>
</comment>
<evidence type="ECO:0000256" key="12">
    <source>
        <dbReference type="HAMAP-Rule" id="MF_00278"/>
    </source>
</evidence>
<keyword evidence="6 12" id="KW-0378">Hydrolase</keyword>
<keyword evidence="16" id="KW-1185">Reference proteome</keyword>
<dbReference type="RefSeq" id="WP_126798760.1">
    <property type="nucleotide sequence ID" value="NZ_PIPO01000003.1"/>
</dbReference>
<keyword evidence="9 12" id="KW-0456">Lyase</keyword>
<dbReference type="SUPFAM" id="SSF52317">
    <property type="entry name" value="Class I glutamine amidotransferase-like"/>
    <property type="match status" value="1"/>
</dbReference>
<dbReference type="InterPro" id="IPR029062">
    <property type="entry name" value="Class_I_gatase-like"/>
</dbReference>
<keyword evidence="8 12" id="KW-0368">Histidine biosynthesis</keyword>
<evidence type="ECO:0000256" key="7">
    <source>
        <dbReference type="ARBA" id="ARBA00022962"/>
    </source>
</evidence>
<evidence type="ECO:0000256" key="2">
    <source>
        <dbReference type="ARBA" id="ARBA00005091"/>
    </source>
</evidence>
<keyword evidence="7 12" id="KW-0315">Glutamine amidotransferase</keyword>
<accession>A0A432WGT7</accession>
<feature type="active site" description="Nucleophile" evidence="12 13">
    <location>
        <position position="77"/>
    </location>
</feature>
<dbReference type="EC" id="3.5.1.2" evidence="12"/>
<evidence type="ECO:0000256" key="11">
    <source>
        <dbReference type="ARBA" id="ARBA00049534"/>
    </source>
</evidence>
<evidence type="ECO:0000259" key="14">
    <source>
        <dbReference type="Pfam" id="PF00117"/>
    </source>
</evidence>
<dbReference type="InterPro" id="IPR010139">
    <property type="entry name" value="Imidazole-glycPsynth_HisH"/>
</dbReference>
<evidence type="ECO:0000313" key="16">
    <source>
        <dbReference type="Proteomes" id="UP000287823"/>
    </source>
</evidence>
<name>A0A432WGT7_9GAMM</name>
<dbReference type="HAMAP" id="MF_00278">
    <property type="entry name" value="HisH"/>
    <property type="match status" value="1"/>
</dbReference>
<comment type="subunit">
    <text evidence="3 12">Heterodimer of HisH and HisF.</text>
</comment>
<dbReference type="EC" id="4.3.2.10" evidence="12"/>
<feature type="active site" evidence="12 13">
    <location>
        <position position="192"/>
    </location>
</feature>
<dbReference type="FunFam" id="3.40.50.880:FF:000009">
    <property type="entry name" value="Imidazole glycerol phosphate synthase subunit HisH"/>
    <property type="match status" value="1"/>
</dbReference>
<organism evidence="15 16">
    <name type="scientific">Aliidiomarina soli</name>
    <dbReference type="NCBI Taxonomy" id="1928574"/>
    <lineage>
        <taxon>Bacteria</taxon>
        <taxon>Pseudomonadati</taxon>
        <taxon>Pseudomonadota</taxon>
        <taxon>Gammaproteobacteria</taxon>
        <taxon>Alteromonadales</taxon>
        <taxon>Idiomarinaceae</taxon>
        <taxon>Aliidiomarina</taxon>
    </lineage>
</organism>
<proteinExistence type="inferred from homology"/>
<dbReference type="NCBIfam" id="TIGR01855">
    <property type="entry name" value="IMP_synth_hisH"/>
    <property type="match status" value="1"/>
</dbReference>
<reference evidence="15 16" key="1">
    <citation type="journal article" date="2011" name="Front. Microbiol.">
        <title>Genomic signatures of strain selection and enhancement in Bacillus atrophaeus var. globigii, a historical biowarfare simulant.</title>
        <authorList>
            <person name="Gibbons H.S."/>
            <person name="Broomall S.M."/>
            <person name="McNew L.A."/>
            <person name="Daligault H."/>
            <person name="Chapman C."/>
            <person name="Bruce D."/>
            <person name="Karavis M."/>
            <person name="Krepps M."/>
            <person name="McGregor P.A."/>
            <person name="Hong C."/>
            <person name="Park K.H."/>
            <person name="Akmal A."/>
            <person name="Feldman A."/>
            <person name="Lin J.S."/>
            <person name="Chang W.E."/>
            <person name="Higgs B.W."/>
            <person name="Demirev P."/>
            <person name="Lindquist J."/>
            <person name="Liem A."/>
            <person name="Fochler E."/>
            <person name="Read T.D."/>
            <person name="Tapia R."/>
            <person name="Johnson S."/>
            <person name="Bishop-Lilly K.A."/>
            <person name="Detter C."/>
            <person name="Han C."/>
            <person name="Sozhamannan S."/>
            <person name="Rosenzweig C.N."/>
            <person name="Skowronski E.W."/>
        </authorList>
    </citation>
    <scope>NUCLEOTIDE SEQUENCE [LARGE SCALE GENOMIC DNA]</scope>
    <source>
        <strain evidence="15 16">Y4G10-17</strain>
    </source>
</reference>
<keyword evidence="4 12" id="KW-0963">Cytoplasm</keyword>
<gene>
    <name evidence="12 15" type="primary">hisH</name>
    <name evidence="15" type="ORF">CWE14_07180</name>
</gene>
<dbReference type="GO" id="GO:0000105">
    <property type="term" value="P:L-histidine biosynthetic process"/>
    <property type="evidence" value="ECO:0007669"/>
    <property type="project" value="UniProtKB-UniRule"/>
</dbReference>
<evidence type="ECO:0000256" key="9">
    <source>
        <dbReference type="ARBA" id="ARBA00023239"/>
    </source>
</evidence>
<protein>
    <recommendedName>
        <fullName evidence="12">Imidazole glycerol phosphate synthase subunit HisH</fullName>
        <ecNumber evidence="12">4.3.2.10</ecNumber>
    </recommendedName>
    <alternativeName>
        <fullName evidence="12">IGP synthase glutaminase subunit</fullName>
        <ecNumber evidence="12">3.5.1.2</ecNumber>
    </alternativeName>
    <alternativeName>
        <fullName evidence="12">IGP synthase subunit HisH</fullName>
    </alternativeName>
    <alternativeName>
        <fullName evidence="12">ImGP synthase subunit HisH</fullName>
        <shortName evidence="12">IGPS subunit HisH</shortName>
    </alternativeName>
</protein>
<comment type="caution">
    <text evidence="15">The sequence shown here is derived from an EMBL/GenBank/DDBJ whole genome shotgun (WGS) entry which is preliminary data.</text>
</comment>
<dbReference type="GO" id="GO:0000107">
    <property type="term" value="F:imidazoleglycerol-phosphate synthase activity"/>
    <property type="evidence" value="ECO:0007669"/>
    <property type="project" value="UniProtKB-UniRule"/>
</dbReference>
<evidence type="ECO:0000256" key="3">
    <source>
        <dbReference type="ARBA" id="ARBA00011152"/>
    </source>
</evidence>
<comment type="function">
    <text evidence="12">IGPS catalyzes the conversion of PRFAR and glutamine to IGP, AICAR and glutamate. The HisH subunit catalyzes the hydrolysis of glutamine to glutamate and ammonia as part of the synthesis of IGP and AICAR. The resulting ammonia molecule is channeled to the active site of HisF.</text>
</comment>
<evidence type="ECO:0000256" key="8">
    <source>
        <dbReference type="ARBA" id="ARBA00023102"/>
    </source>
</evidence>
<dbReference type="PIRSF" id="PIRSF000495">
    <property type="entry name" value="Amidotransf_hisH"/>
    <property type="match status" value="1"/>
</dbReference>
<dbReference type="AlphaFoldDB" id="A0A432WGT7"/>
<evidence type="ECO:0000256" key="13">
    <source>
        <dbReference type="PIRSR" id="PIRSR000495-1"/>
    </source>
</evidence>
<dbReference type="PANTHER" id="PTHR42701:SF1">
    <property type="entry name" value="IMIDAZOLE GLYCEROL PHOSPHATE SYNTHASE SUBUNIT HISH"/>
    <property type="match status" value="1"/>
</dbReference>
<dbReference type="PANTHER" id="PTHR42701">
    <property type="entry name" value="IMIDAZOLE GLYCEROL PHOSPHATE SYNTHASE SUBUNIT HISH"/>
    <property type="match status" value="1"/>
</dbReference>
<comment type="catalytic activity">
    <reaction evidence="10 12">
        <text>5-[(5-phospho-1-deoxy-D-ribulos-1-ylimino)methylamino]-1-(5-phospho-beta-D-ribosyl)imidazole-4-carboxamide + L-glutamine = D-erythro-1-(imidazol-4-yl)glycerol 3-phosphate + 5-amino-1-(5-phospho-beta-D-ribosyl)imidazole-4-carboxamide + L-glutamate + H(+)</text>
        <dbReference type="Rhea" id="RHEA:24793"/>
        <dbReference type="ChEBI" id="CHEBI:15378"/>
        <dbReference type="ChEBI" id="CHEBI:29985"/>
        <dbReference type="ChEBI" id="CHEBI:58278"/>
        <dbReference type="ChEBI" id="CHEBI:58359"/>
        <dbReference type="ChEBI" id="CHEBI:58475"/>
        <dbReference type="ChEBI" id="CHEBI:58525"/>
        <dbReference type="EC" id="4.3.2.10"/>
    </reaction>
</comment>
<evidence type="ECO:0000256" key="10">
    <source>
        <dbReference type="ARBA" id="ARBA00047838"/>
    </source>
</evidence>
<evidence type="ECO:0000256" key="5">
    <source>
        <dbReference type="ARBA" id="ARBA00022605"/>
    </source>
</evidence>
<dbReference type="PROSITE" id="PS51273">
    <property type="entry name" value="GATASE_TYPE_1"/>
    <property type="match status" value="1"/>
</dbReference>
<feature type="active site" evidence="12 13">
    <location>
        <position position="190"/>
    </location>
</feature>
<dbReference type="CDD" id="cd01748">
    <property type="entry name" value="GATase1_IGP_Synthase"/>
    <property type="match status" value="1"/>
</dbReference>
<evidence type="ECO:0000256" key="1">
    <source>
        <dbReference type="ARBA" id="ARBA00004496"/>
    </source>
</evidence>
<sequence>MKLVIVNTGVANLASVNFAFKRLGVEAVVSADPDIIRSASHVVLPGVGTASAAMRSLTELQLIDVLRELTQPVLGICLGMQMLTNSSSEQYSQQSSNHMGDAPLPCLGVIDTQVERLQNKDNLPLPHMGWNATEVTDHPLFKGFASEQPYFYYVHTYAAPAERHCIARCEYTQPFAAAIAQGNFMGVQFHPERSGDAGARVLQNFLEITC</sequence>
<evidence type="ECO:0000256" key="6">
    <source>
        <dbReference type="ARBA" id="ARBA00022801"/>
    </source>
</evidence>
<comment type="subcellular location">
    <subcellularLocation>
        <location evidence="1 12">Cytoplasm</location>
    </subcellularLocation>
</comment>
<keyword evidence="5 12" id="KW-0028">Amino-acid biosynthesis</keyword>
<dbReference type="InterPro" id="IPR017926">
    <property type="entry name" value="GATASE"/>
</dbReference>